<organism evidence="5 6">
    <name type="scientific">Periconia macrospinosa</name>
    <dbReference type="NCBI Taxonomy" id="97972"/>
    <lineage>
        <taxon>Eukaryota</taxon>
        <taxon>Fungi</taxon>
        <taxon>Dikarya</taxon>
        <taxon>Ascomycota</taxon>
        <taxon>Pezizomycotina</taxon>
        <taxon>Dothideomycetes</taxon>
        <taxon>Pleosporomycetidae</taxon>
        <taxon>Pleosporales</taxon>
        <taxon>Massarineae</taxon>
        <taxon>Periconiaceae</taxon>
        <taxon>Periconia</taxon>
    </lineage>
</organism>
<protein>
    <recommendedName>
        <fullName evidence="4">FAD-binding FR-type domain-containing protein</fullName>
    </recommendedName>
</protein>
<dbReference type="Proteomes" id="UP000244855">
    <property type="component" value="Unassembled WGS sequence"/>
</dbReference>
<evidence type="ECO:0000256" key="1">
    <source>
        <dbReference type="ARBA" id="ARBA00023002"/>
    </source>
</evidence>
<dbReference type="SUPFAM" id="SSF63380">
    <property type="entry name" value="Riboflavin synthase domain-like"/>
    <property type="match status" value="1"/>
</dbReference>
<feature type="compositionally biased region" description="Low complexity" evidence="3">
    <location>
        <begin position="1"/>
        <end position="16"/>
    </location>
</feature>
<dbReference type="GO" id="GO:0005739">
    <property type="term" value="C:mitochondrion"/>
    <property type="evidence" value="ECO:0007669"/>
    <property type="project" value="TreeGrafter"/>
</dbReference>
<evidence type="ECO:0000313" key="5">
    <source>
        <dbReference type="EMBL" id="PVI00711.1"/>
    </source>
</evidence>
<evidence type="ECO:0000313" key="6">
    <source>
        <dbReference type="Proteomes" id="UP000244855"/>
    </source>
</evidence>
<dbReference type="STRING" id="97972.A0A2V1DRI2"/>
<evidence type="ECO:0000256" key="2">
    <source>
        <dbReference type="ARBA" id="ARBA00023027"/>
    </source>
</evidence>
<dbReference type="PANTHER" id="PTHR46505:SF1">
    <property type="entry name" value="OXIDOREDUCTASE NAD-BINDING DOMAIN-CONTAINING PROTEIN 1"/>
    <property type="match status" value="1"/>
</dbReference>
<dbReference type="InterPro" id="IPR052128">
    <property type="entry name" value="Oxidoreductase_NAD-binding"/>
</dbReference>
<keyword evidence="2" id="KW-0520">NAD</keyword>
<proteinExistence type="predicted"/>
<dbReference type="InterPro" id="IPR039261">
    <property type="entry name" value="FNR_nucleotide-bd"/>
</dbReference>
<keyword evidence="6" id="KW-1185">Reference proteome</keyword>
<name>A0A2V1DRI2_9PLEO</name>
<accession>A0A2V1DRI2</accession>
<gene>
    <name evidence="5" type="ORF">DM02DRAFT_642288</name>
</gene>
<dbReference type="GO" id="GO:0016491">
    <property type="term" value="F:oxidoreductase activity"/>
    <property type="evidence" value="ECO:0007669"/>
    <property type="project" value="UniProtKB-KW"/>
</dbReference>
<feature type="compositionally biased region" description="Basic and acidic residues" evidence="3">
    <location>
        <begin position="19"/>
        <end position="30"/>
    </location>
</feature>
<dbReference type="Gene3D" id="2.40.30.10">
    <property type="entry name" value="Translation factors"/>
    <property type="match status" value="1"/>
</dbReference>
<dbReference type="PROSITE" id="PS51384">
    <property type="entry name" value="FAD_FR"/>
    <property type="match status" value="1"/>
</dbReference>
<reference evidence="5 6" key="1">
    <citation type="journal article" date="2018" name="Sci. Rep.">
        <title>Comparative genomics provides insights into the lifestyle and reveals functional heterogeneity of dark septate endophytic fungi.</title>
        <authorList>
            <person name="Knapp D.G."/>
            <person name="Nemeth J.B."/>
            <person name="Barry K."/>
            <person name="Hainaut M."/>
            <person name="Henrissat B."/>
            <person name="Johnson J."/>
            <person name="Kuo A."/>
            <person name="Lim J.H.P."/>
            <person name="Lipzen A."/>
            <person name="Nolan M."/>
            <person name="Ohm R.A."/>
            <person name="Tamas L."/>
            <person name="Grigoriev I.V."/>
            <person name="Spatafora J.W."/>
            <person name="Nagy L.G."/>
            <person name="Kovacs G.M."/>
        </authorList>
    </citation>
    <scope>NUCLEOTIDE SEQUENCE [LARGE SCALE GENOMIC DNA]</scope>
    <source>
        <strain evidence="5 6">DSE2036</strain>
    </source>
</reference>
<dbReference type="OrthoDB" id="436496at2759"/>
<keyword evidence="1" id="KW-0560">Oxidoreductase</keyword>
<dbReference type="SUPFAM" id="SSF52343">
    <property type="entry name" value="Ferredoxin reductase-like, C-terminal NADP-linked domain"/>
    <property type="match status" value="1"/>
</dbReference>
<feature type="region of interest" description="Disordered" evidence="3">
    <location>
        <begin position="1"/>
        <end position="31"/>
    </location>
</feature>
<dbReference type="Gene3D" id="3.40.50.80">
    <property type="entry name" value="Nucleotide-binding domain of ferredoxin-NADP reductase (FNR) module"/>
    <property type="match status" value="1"/>
</dbReference>
<dbReference type="AlphaFoldDB" id="A0A2V1DRI2"/>
<dbReference type="InterPro" id="IPR017938">
    <property type="entry name" value="Riboflavin_synthase-like_b-brl"/>
</dbReference>
<feature type="domain" description="FAD-binding FR-type" evidence="4">
    <location>
        <begin position="28"/>
        <end position="144"/>
    </location>
</feature>
<dbReference type="PANTHER" id="PTHR46505">
    <property type="entry name" value="OXIDOREDUCTASE NAD-BINDING DOMAIN-CONTAINING PROTEIN 1"/>
    <property type="match status" value="1"/>
</dbReference>
<dbReference type="InterPro" id="IPR017927">
    <property type="entry name" value="FAD-bd_FR_type"/>
</dbReference>
<evidence type="ECO:0000256" key="3">
    <source>
        <dbReference type="SAM" id="MobiDB-lite"/>
    </source>
</evidence>
<sequence length="322" mass="36024">MVQTRSIAARTAARSARLSHQERTSGEPRNDSLQVVVLKNVTAVNDRIRTYRLEIKDQGSFNFLPGQWLDVHVPGIDKAGGFTITSSPRQAVPDTTDGEAPYVDLAIMNSPENPSAAWLWQPIESIVGQELRVRAGGRFVWPPPGVDLDNIKRAILIAGGVGINPLISILSYLHEEKLPVEVRFLYSTKVPSIDTQPSEVLFLPELLDLFRKPRSDKSKHRLELFLTSARDGSQLNRRDDEPIYPLMSLTLPKLHSDTEVPVVAWTHRIDDIALMSACGNSEEAAQTVFYVCGPPEMTDSVVDFIKDQPNVKPEHVLCEKWW</sequence>
<evidence type="ECO:0000259" key="4">
    <source>
        <dbReference type="PROSITE" id="PS51384"/>
    </source>
</evidence>
<dbReference type="EMBL" id="KZ805369">
    <property type="protein sequence ID" value="PVI00711.1"/>
    <property type="molecule type" value="Genomic_DNA"/>
</dbReference>
<dbReference type="CDD" id="cd00322">
    <property type="entry name" value="FNR_like"/>
    <property type="match status" value="1"/>
</dbReference>